<evidence type="ECO:0000256" key="1">
    <source>
        <dbReference type="SAM" id="SignalP"/>
    </source>
</evidence>
<sequence length="104" mass="11107">MSVSWMGSIGSKLLTALRLSSFLDTLGRSKPCEPSRMDALTSVVSLAESCAVRDHSCCPSSRICLRFRCTLGRSVLPSMSAVSCSACCRSSPKPALSSSIMVWL</sequence>
<feature type="signal peptide" evidence="1">
    <location>
        <begin position="1"/>
        <end position="16"/>
    </location>
</feature>
<accession>A0A6B0UHV7</accession>
<proteinExistence type="predicted"/>
<evidence type="ECO:0000313" key="2">
    <source>
        <dbReference type="EMBL" id="MXU88896.1"/>
    </source>
</evidence>
<feature type="chain" id="PRO_5025409428" evidence="1">
    <location>
        <begin position="17"/>
        <end position="104"/>
    </location>
</feature>
<name>A0A6B0UHV7_IXORI</name>
<reference evidence="2" key="1">
    <citation type="submission" date="2019-12" db="EMBL/GenBank/DDBJ databases">
        <title>An insight into the sialome of adult female Ixodes ricinus ticks feeding for 6 days.</title>
        <authorList>
            <person name="Perner J."/>
            <person name="Ribeiro J.M.C."/>
        </authorList>
    </citation>
    <scope>NUCLEOTIDE SEQUENCE</scope>
    <source>
        <strain evidence="2">Semi-engorged</strain>
        <tissue evidence="2">Salivary glands</tissue>
    </source>
</reference>
<dbReference type="AlphaFoldDB" id="A0A6B0UHV7"/>
<keyword evidence="1" id="KW-0732">Signal</keyword>
<dbReference type="EMBL" id="GIFC01006813">
    <property type="protein sequence ID" value="MXU88896.1"/>
    <property type="molecule type" value="Transcribed_RNA"/>
</dbReference>
<organism evidence="2">
    <name type="scientific">Ixodes ricinus</name>
    <name type="common">Common tick</name>
    <name type="synonym">Acarus ricinus</name>
    <dbReference type="NCBI Taxonomy" id="34613"/>
    <lineage>
        <taxon>Eukaryota</taxon>
        <taxon>Metazoa</taxon>
        <taxon>Ecdysozoa</taxon>
        <taxon>Arthropoda</taxon>
        <taxon>Chelicerata</taxon>
        <taxon>Arachnida</taxon>
        <taxon>Acari</taxon>
        <taxon>Parasitiformes</taxon>
        <taxon>Ixodida</taxon>
        <taxon>Ixodoidea</taxon>
        <taxon>Ixodidae</taxon>
        <taxon>Ixodinae</taxon>
        <taxon>Ixodes</taxon>
    </lineage>
</organism>
<protein>
    <submittedName>
        <fullName evidence="2">Putative secreted protein</fullName>
    </submittedName>
</protein>